<protein>
    <submittedName>
        <fullName evidence="2">Magnesium chelatase ATPase subunit D</fullName>
    </submittedName>
</protein>
<keyword evidence="3" id="KW-1185">Reference proteome</keyword>
<evidence type="ECO:0000313" key="3">
    <source>
        <dbReference type="Proteomes" id="UP000266178"/>
    </source>
</evidence>
<evidence type="ECO:0000313" key="2">
    <source>
        <dbReference type="EMBL" id="RIH93220.1"/>
    </source>
</evidence>
<dbReference type="GO" id="GO:0006355">
    <property type="term" value="P:regulation of DNA-templated transcription"/>
    <property type="evidence" value="ECO:0007669"/>
    <property type="project" value="InterPro"/>
</dbReference>
<dbReference type="InterPro" id="IPR027417">
    <property type="entry name" value="P-loop_NTPase"/>
</dbReference>
<dbReference type="InterPro" id="IPR002078">
    <property type="entry name" value="Sigma_54_int"/>
</dbReference>
<feature type="domain" description="Sigma-54 factor interaction" evidence="1">
    <location>
        <begin position="172"/>
        <end position="229"/>
    </location>
</feature>
<dbReference type="OrthoDB" id="9760760at2"/>
<organism evidence="2 3">
    <name type="scientific">Meiothermus granaticius NBRC 107808</name>
    <dbReference type="NCBI Taxonomy" id="1227551"/>
    <lineage>
        <taxon>Bacteria</taxon>
        <taxon>Thermotogati</taxon>
        <taxon>Deinococcota</taxon>
        <taxon>Deinococci</taxon>
        <taxon>Thermales</taxon>
        <taxon>Thermaceae</taxon>
        <taxon>Meiothermus</taxon>
    </lineage>
</organism>
<dbReference type="Proteomes" id="UP000266178">
    <property type="component" value="Unassembled WGS sequence"/>
</dbReference>
<name>A0A399FAR0_9DEIN</name>
<sequence length="476" mass="52858">MSESNRARTLGELKRTYPMEKLLRSVKDEARENLIAKLRRGERLFPGIQSYDDSVIPSLTNAILARHNFILLGLRGQAKSRILRQLTELLDEAIPALPTEIRDNPLRPLSAEAFRLLEEMGDATPIVWIGRDERYVEKLATPDTTVADLLGDIDPIKAAKRGTGLSDLEAVHYGLLPRANRGIFGINEVADLAPKVQVALFNILQEGDVQIRGYPVRLQLDVWLAFTANPQDYTARGKIVTPLKDRIGSEIRTHYPRTLEEGLSITQQEAWIAREEGLYMPAYVAEATEAVAFVAREDKRVDKTSGVSQRLSISLIELVTSNAERRALKYGDRAVARPMDLYFALPAITGKVELEYEGELQGADRVARDLLLKAFGIAYGERSRGLHTDPITDYFASGQLLSLPEGPAKSVLREMEKVPGLIAAAQRLEPDPSPEALVAAGEFVLEGLAGRRKIARGEESYSAPIERERERWGSGN</sequence>
<comment type="caution">
    <text evidence="2">The sequence shown here is derived from an EMBL/GenBank/DDBJ whole genome shotgun (WGS) entry which is preliminary data.</text>
</comment>
<dbReference type="SUPFAM" id="SSF52540">
    <property type="entry name" value="P-loop containing nucleoside triphosphate hydrolases"/>
    <property type="match status" value="1"/>
</dbReference>
<evidence type="ECO:0000259" key="1">
    <source>
        <dbReference type="Pfam" id="PF00158"/>
    </source>
</evidence>
<dbReference type="PANTHER" id="PTHR30267:SF2">
    <property type="entry name" value="PROTEIN PRKA"/>
    <property type="match status" value="1"/>
</dbReference>
<dbReference type="GO" id="GO:0004672">
    <property type="term" value="F:protein kinase activity"/>
    <property type="evidence" value="ECO:0007669"/>
    <property type="project" value="TreeGrafter"/>
</dbReference>
<dbReference type="Gene3D" id="3.40.50.300">
    <property type="entry name" value="P-loop containing nucleotide triphosphate hydrolases"/>
    <property type="match status" value="1"/>
</dbReference>
<dbReference type="GO" id="GO:0005524">
    <property type="term" value="F:ATP binding"/>
    <property type="evidence" value="ECO:0007669"/>
    <property type="project" value="InterPro"/>
</dbReference>
<reference evidence="2 3" key="1">
    <citation type="submission" date="2018-08" db="EMBL/GenBank/DDBJ databases">
        <title>Meiothermus granaticius genome AF-68 sequencing project.</title>
        <authorList>
            <person name="Da Costa M.S."/>
            <person name="Albuquerque L."/>
            <person name="Raposo P."/>
            <person name="Froufe H.J.C."/>
            <person name="Barroso C.S."/>
            <person name="Egas C."/>
        </authorList>
    </citation>
    <scope>NUCLEOTIDE SEQUENCE [LARGE SCALE GENOMIC DNA]</scope>
    <source>
        <strain evidence="2 3">AF-68</strain>
    </source>
</reference>
<gene>
    <name evidence="2" type="ORF">Mgrana_00847</name>
</gene>
<dbReference type="EMBL" id="QWLB01000008">
    <property type="protein sequence ID" value="RIH93220.1"/>
    <property type="molecule type" value="Genomic_DNA"/>
</dbReference>
<dbReference type="RefSeq" id="WP_119356357.1">
    <property type="nucleotide sequence ID" value="NZ_BJXM01000005.1"/>
</dbReference>
<proteinExistence type="predicted"/>
<dbReference type="PANTHER" id="PTHR30267">
    <property type="entry name" value="PROTEIN KINASE PRKA"/>
    <property type="match status" value="1"/>
</dbReference>
<accession>A0A399FAR0</accession>
<dbReference type="AlphaFoldDB" id="A0A399FAR0"/>
<dbReference type="Pfam" id="PF00158">
    <property type="entry name" value="Sigma54_activat"/>
    <property type="match status" value="1"/>
</dbReference>